<accession>A0A220VGE5</accession>
<dbReference type="EMBL" id="CP022356">
    <property type="protein sequence ID" value="ASK79242.1"/>
    <property type="molecule type" value="Genomic_DNA"/>
</dbReference>
<protein>
    <submittedName>
        <fullName evidence="1">Uncharacterized protein</fullName>
    </submittedName>
</protein>
<evidence type="ECO:0000313" key="1">
    <source>
        <dbReference type="EMBL" id="ASK79242.1"/>
    </source>
</evidence>
<dbReference type="AlphaFoldDB" id="A0A220VGE5"/>
<name>A0A220VGE5_9GAMM</name>
<gene>
    <name evidence="1" type="ORF">CF386_09225</name>
</gene>
<sequence>MESSNWLNYIFLLILLTMGLTACNKNNNSEQNHVLSDVDYSAQLIQSGDNYEGQAAYLNFKIESQLTQLGLSNHPLSESELISHGAKLCDQFADDFEHKYQKLVNGSFKITDFGFNRDVHNLKNVVTVLSDHFLKEDQNKIYPNQCVLELSTAALVAKTNPQNLSDSILIKTHGALQTSSFELTLIGKVEIKSDNSLLIHLPISPNKVRFHYYDIDIDLGANTGIENLKQSGMNKIDIHDVHYGLKGEKQGDSLQLKDMQLGEGYILNDSKVKKFAEKSQIISSADFDTENKFYSFTLNSNSETQNNILNSSFMDLSISSPPNNEWGKFKGYYEFFYKDSIGTKRKVLIEQK</sequence>
<dbReference type="RefSeq" id="WP_089074150.1">
    <property type="nucleotide sequence ID" value="NZ_CBCSAM010000002.1"/>
</dbReference>
<reference evidence="1 2" key="1">
    <citation type="journal article" date="2016" name="Int. J. Syst. Evol. Microbiol.">
        <title>Paraphotobacterium marinum gen. nov., sp. nov., a member of the family Vibrionaceae, isolated from surface seawater.</title>
        <authorList>
            <person name="Huang Z."/>
            <person name="Dong C."/>
            <person name="Shao Z."/>
        </authorList>
    </citation>
    <scope>NUCLEOTIDE SEQUENCE [LARGE SCALE GENOMIC DNA]</scope>
    <source>
        <strain evidence="1 2">NSCS20N07D</strain>
    </source>
</reference>
<proteinExistence type="predicted"/>
<evidence type="ECO:0000313" key="2">
    <source>
        <dbReference type="Proteomes" id="UP000242175"/>
    </source>
</evidence>
<keyword evidence="2" id="KW-1185">Reference proteome</keyword>
<organism evidence="1 2">
    <name type="scientific">Paraphotobacterium marinum</name>
    <dbReference type="NCBI Taxonomy" id="1755811"/>
    <lineage>
        <taxon>Bacteria</taxon>
        <taxon>Pseudomonadati</taxon>
        <taxon>Pseudomonadota</taxon>
        <taxon>Gammaproteobacteria</taxon>
        <taxon>Vibrionales</taxon>
        <taxon>Vibrionaceae</taxon>
        <taxon>Paraphotobacterium</taxon>
    </lineage>
</organism>
<dbReference type="Proteomes" id="UP000242175">
    <property type="component" value="Chromosome small"/>
</dbReference>
<dbReference type="KEGG" id="pmai:CF386_09225"/>